<sequence length="90" mass="10362">MACIPVMCWSIRIGRIDETSNSQSKLLAIYRQNDISDQNKPISNEIITQDVQAKSHLTISNKWAGINSMLWFKSSKSYMPVIRQMDTDLR</sequence>
<protein>
    <submittedName>
        <fullName evidence="1">Uncharacterized protein</fullName>
    </submittedName>
</protein>
<dbReference type="Proteomes" id="UP000615446">
    <property type="component" value="Unassembled WGS sequence"/>
</dbReference>
<reference evidence="1" key="1">
    <citation type="submission" date="2019-10" db="EMBL/GenBank/DDBJ databases">
        <title>Conservation and host-specific expression of non-tandemly repeated heterogenous ribosome RNA gene in arbuscular mycorrhizal fungi.</title>
        <authorList>
            <person name="Maeda T."/>
            <person name="Kobayashi Y."/>
            <person name="Nakagawa T."/>
            <person name="Ezawa T."/>
            <person name="Yamaguchi K."/>
            <person name="Bino T."/>
            <person name="Nishimoto Y."/>
            <person name="Shigenobu S."/>
            <person name="Kawaguchi M."/>
        </authorList>
    </citation>
    <scope>NUCLEOTIDE SEQUENCE</scope>
    <source>
        <strain evidence="1">HR1</strain>
    </source>
</reference>
<comment type="caution">
    <text evidence="1">The sequence shown here is derived from an EMBL/GenBank/DDBJ whole genome shotgun (WGS) entry which is preliminary data.</text>
</comment>
<accession>A0A8H3MBX0</accession>
<proteinExistence type="predicted"/>
<evidence type="ECO:0000313" key="2">
    <source>
        <dbReference type="Proteomes" id="UP000615446"/>
    </source>
</evidence>
<gene>
    <name evidence="1" type="ORF">RCL2_003084900</name>
</gene>
<dbReference type="EMBL" id="BLAL01000356">
    <property type="protein sequence ID" value="GET04548.1"/>
    <property type="molecule type" value="Genomic_DNA"/>
</dbReference>
<dbReference type="AlphaFoldDB" id="A0A8H3MBX0"/>
<evidence type="ECO:0000313" key="1">
    <source>
        <dbReference type="EMBL" id="GET04548.1"/>
    </source>
</evidence>
<organism evidence="1 2">
    <name type="scientific">Rhizophagus clarus</name>
    <dbReference type="NCBI Taxonomy" id="94130"/>
    <lineage>
        <taxon>Eukaryota</taxon>
        <taxon>Fungi</taxon>
        <taxon>Fungi incertae sedis</taxon>
        <taxon>Mucoromycota</taxon>
        <taxon>Glomeromycotina</taxon>
        <taxon>Glomeromycetes</taxon>
        <taxon>Glomerales</taxon>
        <taxon>Glomeraceae</taxon>
        <taxon>Rhizophagus</taxon>
    </lineage>
</organism>
<name>A0A8H3MBX0_9GLOM</name>